<organism evidence="3 4">
    <name type="scientific">Paramecium primaurelia</name>
    <dbReference type="NCBI Taxonomy" id="5886"/>
    <lineage>
        <taxon>Eukaryota</taxon>
        <taxon>Sar</taxon>
        <taxon>Alveolata</taxon>
        <taxon>Ciliophora</taxon>
        <taxon>Intramacronucleata</taxon>
        <taxon>Oligohymenophorea</taxon>
        <taxon>Peniculida</taxon>
        <taxon>Parameciidae</taxon>
        <taxon>Paramecium</taxon>
    </lineage>
</organism>
<feature type="transmembrane region" description="Helical" evidence="1">
    <location>
        <begin position="112"/>
        <end position="133"/>
    </location>
</feature>
<dbReference type="OMA" id="HNNDQLE"/>
<dbReference type="PANTHER" id="PTHR12431">
    <property type="entry name" value="SORTING NEXIN 17 AND 27"/>
    <property type="match status" value="1"/>
</dbReference>
<keyword evidence="4" id="KW-1185">Reference proteome</keyword>
<dbReference type="InterPro" id="IPR001683">
    <property type="entry name" value="PX_dom"/>
</dbReference>
<dbReference type="PROSITE" id="PS50195">
    <property type="entry name" value="PX"/>
    <property type="match status" value="2"/>
</dbReference>
<dbReference type="Pfam" id="PF00787">
    <property type="entry name" value="PX"/>
    <property type="match status" value="2"/>
</dbReference>
<protein>
    <recommendedName>
        <fullName evidence="2">PX domain-containing protein</fullName>
    </recommendedName>
</protein>
<sequence>MQLYAYAFIVPSSVSIIYVIMMICRYCQLKSDIVADEINLNCSLKFRVSLLLFDIGIQSTQCAFIFLCINCEEYQNYILIILFVNMITLILQILLMIFEYKKRVPLFFAHKLYWIANWIALLIIAGLIIYYQGYFLDTILILGRLILISILLIYTLFIRKQDLVEFEDLGFFNSELPDIDVSSQEQKLRISTLNNLQTQFFSVELKKMWNIVDNDVEIKLNIHFADKEKCMKLKKRVSELFDMHQQLLIECSVYFEQHNNDQLELNYLIKQISDSSDLQLINNIQKYLNVIMSKIDLISKSFMDFIELPELERELLDDIKLQNRQLHKQSLIKKQQQTIFQYKKWELQQQYIPYMNVKIKEHQTIKQHGDSYIQYIIMIKINQEILISQKRFREFHELNEQLKQQGIKYSSLFPQKSIGKLTEQDIEERQKDLEIYLKVLLNDRSNHNCLILFKFVGITLLQEIYLKKQQQRIKKDVEQVIQSTIKFLQFEDVQDQNGDKYFKYQFQIVNNNVFNSYHIISKRYSQFDELHSILKQRVQFLPLLPQKSNALQQNVNPNQRSALLLQYLNELIKNPQVCENPHFRQFIDIPFFHFESDEATIPESTNQFNQILRHLDNDSIITKIDDMKVRLWD</sequence>
<dbReference type="GO" id="GO:0032456">
    <property type="term" value="P:endocytic recycling"/>
    <property type="evidence" value="ECO:0007669"/>
    <property type="project" value="TreeGrafter"/>
</dbReference>
<dbReference type="EMBL" id="CAJJDM010000129">
    <property type="protein sequence ID" value="CAD8105130.1"/>
    <property type="molecule type" value="Genomic_DNA"/>
</dbReference>
<dbReference type="PANTHER" id="PTHR12431:SF14">
    <property type="entry name" value="LD15323P"/>
    <property type="match status" value="1"/>
</dbReference>
<reference evidence="3" key="1">
    <citation type="submission" date="2021-01" db="EMBL/GenBank/DDBJ databases">
        <authorList>
            <consortium name="Genoscope - CEA"/>
            <person name="William W."/>
        </authorList>
    </citation>
    <scope>NUCLEOTIDE SEQUENCE</scope>
</reference>
<dbReference type="Proteomes" id="UP000688137">
    <property type="component" value="Unassembled WGS sequence"/>
</dbReference>
<feature type="domain" description="PX" evidence="2">
    <location>
        <begin position="353"/>
        <end position="472"/>
    </location>
</feature>
<feature type="domain" description="PX" evidence="2">
    <location>
        <begin position="482"/>
        <end position="594"/>
    </location>
</feature>
<evidence type="ECO:0000256" key="1">
    <source>
        <dbReference type="SAM" id="Phobius"/>
    </source>
</evidence>
<evidence type="ECO:0000313" key="4">
    <source>
        <dbReference type="Proteomes" id="UP000688137"/>
    </source>
</evidence>
<keyword evidence="1" id="KW-1133">Transmembrane helix</keyword>
<dbReference type="GO" id="GO:0006886">
    <property type="term" value="P:intracellular protein transport"/>
    <property type="evidence" value="ECO:0007669"/>
    <property type="project" value="TreeGrafter"/>
</dbReference>
<feature type="transmembrane region" description="Helical" evidence="1">
    <location>
        <begin position="78"/>
        <end position="100"/>
    </location>
</feature>
<dbReference type="GO" id="GO:0005769">
    <property type="term" value="C:early endosome"/>
    <property type="evidence" value="ECO:0007669"/>
    <property type="project" value="TreeGrafter"/>
</dbReference>
<evidence type="ECO:0000313" key="3">
    <source>
        <dbReference type="EMBL" id="CAD8105130.1"/>
    </source>
</evidence>
<name>A0A8S1PNS9_PARPR</name>
<dbReference type="AlphaFoldDB" id="A0A8S1PNS9"/>
<feature type="transmembrane region" description="Helical" evidence="1">
    <location>
        <begin position="139"/>
        <end position="157"/>
    </location>
</feature>
<accession>A0A8S1PNS9</accession>
<dbReference type="CDD" id="cd06093">
    <property type="entry name" value="PX_domain"/>
    <property type="match status" value="2"/>
</dbReference>
<keyword evidence="1" id="KW-0812">Transmembrane</keyword>
<gene>
    <name evidence="3" type="ORF">PPRIM_AZ9-3.1.T1260065</name>
</gene>
<dbReference type="GO" id="GO:0035091">
    <property type="term" value="F:phosphatidylinositol binding"/>
    <property type="evidence" value="ECO:0007669"/>
    <property type="project" value="InterPro"/>
</dbReference>
<keyword evidence="1" id="KW-0472">Membrane</keyword>
<proteinExistence type="predicted"/>
<evidence type="ECO:0000259" key="2">
    <source>
        <dbReference type="PROSITE" id="PS50195"/>
    </source>
</evidence>
<feature type="transmembrane region" description="Helical" evidence="1">
    <location>
        <begin position="6"/>
        <end position="27"/>
    </location>
</feature>
<comment type="caution">
    <text evidence="3">The sequence shown here is derived from an EMBL/GenBank/DDBJ whole genome shotgun (WGS) entry which is preliminary data.</text>
</comment>
<dbReference type="SMART" id="SM00312">
    <property type="entry name" value="PX"/>
    <property type="match status" value="2"/>
</dbReference>